<keyword evidence="3 5" id="KW-0238">DNA-binding</keyword>
<dbReference type="Pfam" id="PF00486">
    <property type="entry name" value="Trans_reg_C"/>
    <property type="match status" value="1"/>
</dbReference>
<keyword evidence="8" id="KW-1185">Reference proteome</keyword>
<evidence type="ECO:0000256" key="1">
    <source>
        <dbReference type="ARBA" id="ARBA00005820"/>
    </source>
</evidence>
<evidence type="ECO:0000259" key="6">
    <source>
        <dbReference type="PROSITE" id="PS51755"/>
    </source>
</evidence>
<dbReference type="SUPFAM" id="SSF48452">
    <property type="entry name" value="TPR-like"/>
    <property type="match status" value="1"/>
</dbReference>
<keyword evidence="4" id="KW-0804">Transcription</keyword>
<dbReference type="EMBL" id="JAGEOJ010000014">
    <property type="protein sequence ID" value="MBO2451779.1"/>
    <property type="molecule type" value="Genomic_DNA"/>
</dbReference>
<protein>
    <submittedName>
        <fullName evidence="7">AfsR/SARP family transcriptional regulator</fullName>
    </submittedName>
</protein>
<evidence type="ECO:0000256" key="3">
    <source>
        <dbReference type="ARBA" id="ARBA00023125"/>
    </source>
</evidence>
<sequence>MMRFRLLGPLEVATAAGWHGIGAAKQRAILAELLLRPGQVVPADALAERVWGECCPPSARSLVRKYVMELRRLIGDTEAAVLARRDPGYLLRVEPGELDAERFEQLAREGRRELRNGAHERAESTLRDALALWRGEPFVDVPGSALTESEAVRLRELRLDALEARIEADLRCGAGAGAVAELRPLVAQHRLRESLWHLLMRALCSCDRTAEALATYAQVSRILDEELGTRPGELLWRLHRDILDGRAN</sequence>
<dbReference type="Gene3D" id="1.10.10.10">
    <property type="entry name" value="Winged helix-like DNA-binding domain superfamily/Winged helix DNA-binding domain"/>
    <property type="match status" value="1"/>
</dbReference>
<comment type="caution">
    <text evidence="7">The sequence shown here is derived from an EMBL/GenBank/DDBJ whole genome shotgun (WGS) entry which is preliminary data.</text>
</comment>
<comment type="similarity">
    <text evidence="1">Belongs to the AfsR/DnrI/RedD regulatory family.</text>
</comment>
<dbReference type="CDD" id="cd15831">
    <property type="entry name" value="BTAD"/>
    <property type="match status" value="1"/>
</dbReference>
<dbReference type="InterPro" id="IPR036388">
    <property type="entry name" value="WH-like_DNA-bd_sf"/>
</dbReference>
<evidence type="ECO:0000313" key="8">
    <source>
        <dbReference type="Proteomes" id="UP000669179"/>
    </source>
</evidence>
<dbReference type="GO" id="GO:0003677">
    <property type="term" value="F:DNA binding"/>
    <property type="evidence" value="ECO:0007669"/>
    <property type="project" value="UniProtKB-UniRule"/>
</dbReference>
<evidence type="ECO:0000256" key="4">
    <source>
        <dbReference type="ARBA" id="ARBA00023163"/>
    </source>
</evidence>
<dbReference type="Proteomes" id="UP000669179">
    <property type="component" value="Unassembled WGS sequence"/>
</dbReference>
<dbReference type="AlphaFoldDB" id="A0A939T796"/>
<dbReference type="InterPro" id="IPR011990">
    <property type="entry name" value="TPR-like_helical_dom_sf"/>
</dbReference>
<dbReference type="Gene3D" id="1.25.40.10">
    <property type="entry name" value="Tetratricopeptide repeat domain"/>
    <property type="match status" value="1"/>
</dbReference>
<organism evidence="7 8">
    <name type="scientific">Actinomadura barringtoniae</name>
    <dbReference type="NCBI Taxonomy" id="1427535"/>
    <lineage>
        <taxon>Bacteria</taxon>
        <taxon>Bacillati</taxon>
        <taxon>Actinomycetota</taxon>
        <taxon>Actinomycetes</taxon>
        <taxon>Streptosporangiales</taxon>
        <taxon>Thermomonosporaceae</taxon>
        <taxon>Actinomadura</taxon>
    </lineage>
</organism>
<dbReference type="GO" id="GO:0000160">
    <property type="term" value="P:phosphorelay signal transduction system"/>
    <property type="evidence" value="ECO:0007669"/>
    <property type="project" value="InterPro"/>
</dbReference>
<feature type="DNA-binding region" description="OmpR/PhoB-type" evidence="5">
    <location>
        <begin position="1"/>
        <end position="93"/>
    </location>
</feature>
<dbReference type="RefSeq" id="WP_208259682.1">
    <property type="nucleotide sequence ID" value="NZ_JAGEOJ010000014.1"/>
</dbReference>
<evidence type="ECO:0000313" key="7">
    <source>
        <dbReference type="EMBL" id="MBO2451779.1"/>
    </source>
</evidence>
<dbReference type="GO" id="GO:0006355">
    <property type="term" value="P:regulation of DNA-templated transcription"/>
    <property type="evidence" value="ECO:0007669"/>
    <property type="project" value="InterPro"/>
</dbReference>
<accession>A0A939T796</accession>
<dbReference type="SMART" id="SM01043">
    <property type="entry name" value="BTAD"/>
    <property type="match status" value="1"/>
</dbReference>
<proteinExistence type="inferred from homology"/>
<dbReference type="PANTHER" id="PTHR35807">
    <property type="entry name" value="TRANSCRIPTIONAL REGULATOR REDD-RELATED"/>
    <property type="match status" value="1"/>
</dbReference>
<dbReference type="InterPro" id="IPR001867">
    <property type="entry name" value="OmpR/PhoB-type_DNA-bd"/>
</dbReference>
<reference evidence="7" key="1">
    <citation type="submission" date="2021-03" db="EMBL/GenBank/DDBJ databases">
        <authorList>
            <person name="Kanchanasin P."/>
            <person name="Saeng-In P."/>
            <person name="Phongsopitanun W."/>
            <person name="Yuki M."/>
            <person name="Kudo T."/>
            <person name="Ohkuma M."/>
            <person name="Tanasupawat S."/>
        </authorList>
    </citation>
    <scope>NUCLEOTIDE SEQUENCE</scope>
    <source>
        <strain evidence="7">GKU 128</strain>
    </source>
</reference>
<dbReference type="SMART" id="SM00862">
    <property type="entry name" value="Trans_reg_C"/>
    <property type="match status" value="1"/>
</dbReference>
<dbReference type="SUPFAM" id="SSF46894">
    <property type="entry name" value="C-terminal effector domain of the bipartite response regulators"/>
    <property type="match status" value="1"/>
</dbReference>
<dbReference type="PANTHER" id="PTHR35807:SF1">
    <property type="entry name" value="TRANSCRIPTIONAL REGULATOR REDD"/>
    <property type="match status" value="1"/>
</dbReference>
<keyword evidence="2" id="KW-0805">Transcription regulation</keyword>
<dbReference type="InterPro" id="IPR051677">
    <property type="entry name" value="AfsR-DnrI-RedD_regulator"/>
</dbReference>
<dbReference type="Pfam" id="PF03704">
    <property type="entry name" value="BTAD"/>
    <property type="match status" value="1"/>
</dbReference>
<feature type="domain" description="OmpR/PhoB-type" evidence="6">
    <location>
        <begin position="1"/>
        <end position="93"/>
    </location>
</feature>
<evidence type="ECO:0000256" key="2">
    <source>
        <dbReference type="ARBA" id="ARBA00023015"/>
    </source>
</evidence>
<dbReference type="PROSITE" id="PS51755">
    <property type="entry name" value="OMPR_PHOB"/>
    <property type="match status" value="1"/>
</dbReference>
<dbReference type="InterPro" id="IPR005158">
    <property type="entry name" value="BTAD"/>
</dbReference>
<dbReference type="InterPro" id="IPR016032">
    <property type="entry name" value="Sig_transdc_resp-reg_C-effctor"/>
</dbReference>
<evidence type="ECO:0000256" key="5">
    <source>
        <dbReference type="PROSITE-ProRule" id="PRU01091"/>
    </source>
</evidence>
<gene>
    <name evidence="7" type="ORF">J4573_32155</name>
</gene>
<name>A0A939T796_9ACTN</name>